<dbReference type="KEGG" id="fpf:DCC35_15900"/>
<sequence length="255" mass="30038">MNYTEYQPAENIKDIVRNYWRFEVSNQDKINFPLNHETLPHPEVSIVFIKQPYFQGIRMQGPHTRKFEKTIFPNSTYFGIRLMPWITLDPAVLNKQEMLNTTTRCPQILSKKLESVNFDESTEPELLISLVEERLTLIFSEDIQVTQNNIVKYICLELSGGKPVGDTIAEIPLSKRVIQKMFKQVVGMSMRNYHSVIRQGRLWSDFVKTKKNRSDLLYKYGFYDQAHFINDFKKQMDQTHTDFEKKLSQINISIT</sequence>
<gene>
    <name evidence="2" type="ORF">DCC35_15900</name>
</gene>
<dbReference type="GO" id="GO:0043565">
    <property type="term" value="F:sequence-specific DNA binding"/>
    <property type="evidence" value="ECO:0007669"/>
    <property type="project" value="InterPro"/>
</dbReference>
<feature type="domain" description="HTH araC/xylS-type" evidence="1">
    <location>
        <begin position="148"/>
        <end position="246"/>
    </location>
</feature>
<dbReference type="InterPro" id="IPR018060">
    <property type="entry name" value="HTH_AraC"/>
</dbReference>
<dbReference type="EMBL" id="CP028923">
    <property type="protein sequence ID" value="QCK16117.1"/>
    <property type="molecule type" value="Genomic_DNA"/>
</dbReference>
<name>A0A4D7JN80_9BACT</name>
<proteinExistence type="predicted"/>
<dbReference type="Pfam" id="PF20240">
    <property type="entry name" value="DUF6597"/>
    <property type="match status" value="1"/>
</dbReference>
<dbReference type="Gene3D" id="1.10.10.60">
    <property type="entry name" value="Homeodomain-like"/>
    <property type="match status" value="1"/>
</dbReference>
<accession>A0A4D7JN80</accession>
<evidence type="ECO:0000313" key="2">
    <source>
        <dbReference type="EMBL" id="QCK16117.1"/>
    </source>
</evidence>
<dbReference type="InterPro" id="IPR046532">
    <property type="entry name" value="DUF6597"/>
</dbReference>
<dbReference type="GO" id="GO:0003700">
    <property type="term" value="F:DNA-binding transcription factor activity"/>
    <property type="evidence" value="ECO:0007669"/>
    <property type="project" value="InterPro"/>
</dbReference>
<dbReference type="Proteomes" id="UP000298616">
    <property type="component" value="Chromosome"/>
</dbReference>
<organism evidence="2 3">
    <name type="scientific">Mangrovivirga cuniculi</name>
    <dbReference type="NCBI Taxonomy" id="2715131"/>
    <lineage>
        <taxon>Bacteria</taxon>
        <taxon>Pseudomonadati</taxon>
        <taxon>Bacteroidota</taxon>
        <taxon>Cytophagia</taxon>
        <taxon>Cytophagales</taxon>
        <taxon>Mangrovivirgaceae</taxon>
        <taxon>Mangrovivirga</taxon>
    </lineage>
</organism>
<protein>
    <recommendedName>
        <fullName evidence="1">HTH araC/xylS-type domain-containing protein</fullName>
    </recommendedName>
</protein>
<evidence type="ECO:0000313" key="3">
    <source>
        <dbReference type="Proteomes" id="UP000298616"/>
    </source>
</evidence>
<dbReference type="OrthoDB" id="635259at2"/>
<dbReference type="PROSITE" id="PS01124">
    <property type="entry name" value="HTH_ARAC_FAMILY_2"/>
    <property type="match status" value="1"/>
</dbReference>
<evidence type="ECO:0000259" key="1">
    <source>
        <dbReference type="PROSITE" id="PS01124"/>
    </source>
</evidence>
<reference evidence="2 3" key="1">
    <citation type="submission" date="2018-04" db="EMBL/GenBank/DDBJ databases">
        <title>Complete genome uncultured novel isolate.</title>
        <authorList>
            <person name="Merlino G."/>
        </authorList>
    </citation>
    <scope>NUCLEOTIDE SEQUENCE [LARGE SCALE GENOMIC DNA]</scope>
    <source>
        <strain evidence="3">R1DC9</strain>
    </source>
</reference>
<dbReference type="RefSeq" id="WP_137091714.1">
    <property type="nucleotide sequence ID" value="NZ_CP028923.1"/>
</dbReference>
<dbReference type="Pfam" id="PF12833">
    <property type="entry name" value="HTH_18"/>
    <property type="match status" value="1"/>
</dbReference>
<dbReference type="AlphaFoldDB" id="A0A4D7JN80"/>
<keyword evidence="3" id="KW-1185">Reference proteome</keyword>